<protein>
    <submittedName>
        <fullName evidence="4">IS3 family transposase</fullName>
    </submittedName>
</protein>
<dbReference type="Gene3D" id="1.10.10.60">
    <property type="entry name" value="Homeodomain-like"/>
    <property type="match status" value="1"/>
</dbReference>
<name>A0A3D2SRX0_9GAMM</name>
<keyword evidence="2" id="KW-0175">Coiled coil</keyword>
<dbReference type="NCBIfam" id="NF033516">
    <property type="entry name" value="transpos_IS3"/>
    <property type="match status" value="1"/>
</dbReference>
<reference evidence="4 5" key="1">
    <citation type="journal article" date="2018" name="Nat. Biotechnol.">
        <title>A standardized bacterial taxonomy based on genome phylogeny substantially revises the tree of life.</title>
        <authorList>
            <person name="Parks D.H."/>
            <person name="Chuvochina M."/>
            <person name="Waite D.W."/>
            <person name="Rinke C."/>
            <person name="Skarshewski A."/>
            <person name="Chaumeil P.A."/>
            <person name="Hugenholtz P."/>
        </authorList>
    </citation>
    <scope>NUCLEOTIDE SEQUENCE [LARGE SCALE GENOMIC DNA]</scope>
    <source>
        <strain evidence="4">UBA9669</strain>
    </source>
</reference>
<dbReference type="EMBL" id="DPVE01000284">
    <property type="protein sequence ID" value="HCK31444.1"/>
    <property type="molecule type" value="Genomic_DNA"/>
</dbReference>
<dbReference type="AlphaFoldDB" id="A0A3D2SRX0"/>
<dbReference type="PANTHER" id="PTHR46889:SF4">
    <property type="entry name" value="TRANSPOSASE INSO FOR INSERTION SEQUENCE ELEMENT IS911B-RELATED"/>
    <property type="match status" value="1"/>
</dbReference>
<dbReference type="InterPro" id="IPR050900">
    <property type="entry name" value="Transposase_IS3/IS150/IS904"/>
</dbReference>
<dbReference type="Pfam" id="PF00665">
    <property type="entry name" value="rve"/>
    <property type="match status" value="1"/>
</dbReference>
<dbReference type="InterPro" id="IPR002514">
    <property type="entry name" value="Transposase_8"/>
</dbReference>
<dbReference type="SUPFAM" id="SSF53098">
    <property type="entry name" value="Ribonuclease H-like"/>
    <property type="match status" value="1"/>
</dbReference>
<dbReference type="RefSeq" id="WP_087607100.1">
    <property type="nucleotide sequence ID" value="NZ_BKFK01000032.1"/>
</dbReference>
<accession>A0A3D2SRX0</accession>
<feature type="coiled-coil region" evidence="2">
    <location>
        <begin position="63"/>
        <end position="90"/>
    </location>
</feature>
<dbReference type="GO" id="GO:0003677">
    <property type="term" value="F:DNA binding"/>
    <property type="evidence" value="ECO:0007669"/>
    <property type="project" value="InterPro"/>
</dbReference>
<feature type="domain" description="Integrase catalytic" evidence="3">
    <location>
        <begin position="221"/>
        <end position="384"/>
    </location>
</feature>
<dbReference type="InterPro" id="IPR036397">
    <property type="entry name" value="RNaseH_sf"/>
</dbReference>
<sequence length="388" mass="45355">MSKKQKTYTAEFKAEAIKAIEENQGNVSESARQLGISMQTLSNWNNKAKAGTLAGTKQYSPDLNALLEENKKLKQQLKTAEMEREFFKKGSSVLCQRKSVRYAYMKSQSHLFPIILMARLLRVSVSRFYDWLKRGMSKRSIQRNQQTILVKIAHEETKQSYGYVRLTKHLQAQGIKISMYAVRQIKKSNQLYCKRHKRFKRITNSDHNRSIYDNLLKQQFSMTKPNLAWSSDITYIWTAEGWLYLAAVKDLYTKQVVGYSLNERMTAKLVCDALNMAIRNQKPAKDLIVHSDRGSQYCSNEYRNLLEKFDFQGSMSKKGDCFDNAPIESFWGILKNELVHHRNYKTREEAKADITKYIELFYNQRRIQKGLDFKTPNQMAEDFYRLAA</sequence>
<evidence type="ECO:0000256" key="1">
    <source>
        <dbReference type="ARBA" id="ARBA00009964"/>
    </source>
</evidence>
<evidence type="ECO:0000313" key="4">
    <source>
        <dbReference type="EMBL" id="HCK31444.1"/>
    </source>
</evidence>
<dbReference type="InterPro" id="IPR025948">
    <property type="entry name" value="HTH-like_dom"/>
</dbReference>
<dbReference type="PROSITE" id="PS50994">
    <property type="entry name" value="INTEGRASE"/>
    <property type="match status" value="1"/>
</dbReference>
<evidence type="ECO:0000259" key="3">
    <source>
        <dbReference type="PROSITE" id="PS50994"/>
    </source>
</evidence>
<dbReference type="PANTHER" id="PTHR46889">
    <property type="entry name" value="TRANSPOSASE INSF FOR INSERTION SEQUENCE IS3B-RELATED"/>
    <property type="match status" value="1"/>
</dbReference>
<dbReference type="Pfam" id="PF01527">
    <property type="entry name" value="HTH_Tnp_1"/>
    <property type="match status" value="1"/>
</dbReference>
<comment type="similarity">
    <text evidence="1">Belongs to the transposase 8 family.</text>
</comment>
<dbReference type="InterPro" id="IPR009057">
    <property type="entry name" value="Homeodomain-like_sf"/>
</dbReference>
<dbReference type="Pfam" id="PF13333">
    <property type="entry name" value="rve_2"/>
    <property type="match status" value="1"/>
</dbReference>
<dbReference type="Proteomes" id="UP000263596">
    <property type="component" value="Unassembled WGS sequence"/>
</dbReference>
<dbReference type="Gene3D" id="3.30.420.10">
    <property type="entry name" value="Ribonuclease H-like superfamily/Ribonuclease H"/>
    <property type="match status" value="1"/>
</dbReference>
<dbReference type="GO" id="GO:0015074">
    <property type="term" value="P:DNA integration"/>
    <property type="evidence" value="ECO:0007669"/>
    <property type="project" value="InterPro"/>
</dbReference>
<dbReference type="InterPro" id="IPR012337">
    <property type="entry name" value="RNaseH-like_sf"/>
</dbReference>
<organism evidence="4 5">
    <name type="scientific">Acinetobacter ursingii</name>
    <dbReference type="NCBI Taxonomy" id="108980"/>
    <lineage>
        <taxon>Bacteria</taxon>
        <taxon>Pseudomonadati</taxon>
        <taxon>Pseudomonadota</taxon>
        <taxon>Gammaproteobacteria</taxon>
        <taxon>Moraxellales</taxon>
        <taxon>Moraxellaceae</taxon>
        <taxon>Acinetobacter</taxon>
    </lineage>
</organism>
<evidence type="ECO:0000313" key="5">
    <source>
        <dbReference type="Proteomes" id="UP000263596"/>
    </source>
</evidence>
<dbReference type="SUPFAM" id="SSF46689">
    <property type="entry name" value="Homeodomain-like"/>
    <property type="match status" value="1"/>
</dbReference>
<dbReference type="InterPro" id="IPR048020">
    <property type="entry name" value="Transpos_IS3"/>
</dbReference>
<evidence type="ECO:0000256" key="2">
    <source>
        <dbReference type="SAM" id="Coils"/>
    </source>
</evidence>
<dbReference type="GO" id="GO:0006313">
    <property type="term" value="P:DNA transposition"/>
    <property type="evidence" value="ECO:0007669"/>
    <property type="project" value="InterPro"/>
</dbReference>
<proteinExistence type="inferred from homology"/>
<dbReference type="Pfam" id="PF13276">
    <property type="entry name" value="HTH_21"/>
    <property type="match status" value="1"/>
</dbReference>
<dbReference type="GO" id="GO:0004803">
    <property type="term" value="F:transposase activity"/>
    <property type="evidence" value="ECO:0007669"/>
    <property type="project" value="InterPro"/>
</dbReference>
<dbReference type="InterPro" id="IPR001584">
    <property type="entry name" value="Integrase_cat-core"/>
</dbReference>
<gene>
    <name evidence="4" type="ORF">DHW29_15515</name>
</gene>
<comment type="caution">
    <text evidence="4">The sequence shown here is derived from an EMBL/GenBank/DDBJ whole genome shotgun (WGS) entry which is preliminary data.</text>
</comment>